<organism evidence="3 4">
    <name type="scientific">Hyphomonas neptunium (strain ATCC 15444)</name>
    <dbReference type="NCBI Taxonomy" id="228405"/>
    <lineage>
        <taxon>Bacteria</taxon>
        <taxon>Pseudomonadati</taxon>
        <taxon>Pseudomonadota</taxon>
        <taxon>Alphaproteobacteria</taxon>
        <taxon>Hyphomonadales</taxon>
        <taxon>Hyphomonadaceae</taxon>
        <taxon>Hyphomonas</taxon>
    </lineage>
</organism>
<accession>Q0C3B1</accession>
<dbReference type="HOGENOM" id="CLU_1765559_0_0_5"/>
<feature type="transmembrane region" description="Helical" evidence="2">
    <location>
        <begin position="6"/>
        <end position="27"/>
    </location>
</feature>
<proteinExistence type="predicted"/>
<dbReference type="Proteomes" id="UP000001959">
    <property type="component" value="Chromosome"/>
</dbReference>
<keyword evidence="2" id="KW-0472">Membrane</keyword>
<dbReference type="STRING" id="228405.HNE_1060"/>
<dbReference type="EMBL" id="CP000158">
    <property type="protein sequence ID" value="ABI77491.1"/>
    <property type="molecule type" value="Genomic_DNA"/>
</dbReference>
<dbReference type="GO" id="GO:0016020">
    <property type="term" value="C:membrane"/>
    <property type="evidence" value="ECO:0007669"/>
    <property type="project" value="InterPro"/>
</dbReference>
<keyword evidence="2" id="KW-1133">Transmembrane helix</keyword>
<feature type="transmembrane region" description="Helical" evidence="2">
    <location>
        <begin position="103"/>
        <end position="122"/>
    </location>
</feature>
<dbReference type="InterPro" id="IPR008523">
    <property type="entry name" value="DUF805"/>
</dbReference>
<dbReference type="Pfam" id="PF05656">
    <property type="entry name" value="DUF805"/>
    <property type="match status" value="1"/>
</dbReference>
<evidence type="ECO:0000256" key="1">
    <source>
        <dbReference type="SAM" id="MobiDB-lite"/>
    </source>
</evidence>
<sequence length="147" mass="15897">MVTVLSLIASPGAGILQYALVFPYICLFGKRLHDAGLSAWLWLVFLLGYFLINVVASAILVPILAPETQAIQLEVQKVMEANGLNAGMEELARRAPEIAQSSALVNVIVLLIASAIVGFVAYRLRSDPQPNRHGPPTLRGNRPDARP</sequence>
<protein>
    <submittedName>
        <fullName evidence="3">Uncharacterized protein</fullName>
    </submittedName>
</protein>
<name>Q0C3B1_HYPNA</name>
<keyword evidence="2" id="KW-0812">Transmembrane</keyword>
<evidence type="ECO:0000313" key="3">
    <source>
        <dbReference type="EMBL" id="ABI77491.1"/>
    </source>
</evidence>
<gene>
    <name evidence="3" type="ordered locus">HNE_1060</name>
</gene>
<evidence type="ECO:0000313" key="4">
    <source>
        <dbReference type="Proteomes" id="UP000001959"/>
    </source>
</evidence>
<feature type="region of interest" description="Disordered" evidence="1">
    <location>
        <begin position="128"/>
        <end position="147"/>
    </location>
</feature>
<feature type="transmembrane region" description="Helical" evidence="2">
    <location>
        <begin position="39"/>
        <end position="65"/>
    </location>
</feature>
<dbReference type="AlphaFoldDB" id="Q0C3B1"/>
<dbReference type="KEGG" id="hne:HNE_1060"/>
<reference evidence="3 4" key="1">
    <citation type="journal article" date="2006" name="J. Bacteriol.">
        <title>Comparative genomic evidence for a close relationship between the dimorphic prosthecate bacteria Hyphomonas neptunium and Caulobacter crescentus.</title>
        <authorList>
            <person name="Badger J.H."/>
            <person name="Hoover T.R."/>
            <person name="Brun Y.V."/>
            <person name="Weiner R.M."/>
            <person name="Laub M.T."/>
            <person name="Alexandre G."/>
            <person name="Mrazek J."/>
            <person name="Ren Q."/>
            <person name="Paulsen I.T."/>
            <person name="Nelson K.E."/>
            <person name="Khouri H.M."/>
            <person name="Radune D."/>
            <person name="Sosa J."/>
            <person name="Dodson R.J."/>
            <person name="Sullivan S.A."/>
            <person name="Rosovitz M.J."/>
            <person name="Madupu R."/>
            <person name="Brinkac L.M."/>
            <person name="Durkin A.S."/>
            <person name="Daugherty S.C."/>
            <person name="Kothari S.P."/>
            <person name="Giglio M.G."/>
            <person name="Zhou L."/>
            <person name="Haft D.H."/>
            <person name="Selengut J.D."/>
            <person name="Davidsen T.M."/>
            <person name="Yang Q."/>
            <person name="Zafar N."/>
            <person name="Ward N.L."/>
        </authorList>
    </citation>
    <scope>NUCLEOTIDE SEQUENCE [LARGE SCALE GENOMIC DNA]</scope>
    <source>
        <strain evidence="3 4">ATCC 15444</strain>
    </source>
</reference>
<dbReference type="eggNOG" id="COG3152">
    <property type="taxonomic scope" value="Bacteria"/>
</dbReference>
<evidence type="ECO:0000256" key="2">
    <source>
        <dbReference type="SAM" id="Phobius"/>
    </source>
</evidence>
<keyword evidence="4" id="KW-1185">Reference proteome</keyword>